<dbReference type="Proteomes" id="UP000500857">
    <property type="component" value="Chromosome"/>
</dbReference>
<accession>A0A6H1U4Z1</accession>
<sequence>MVDSSDRTSPIDLHVSVRGSGFPLLCLHGHPGSGRSMSVFADRLSRRFQTLSPDLRGYGRSRASGDFQMSDHLGDLDTLLDRHGIGQFAVLGWSLGGILAIELALRHPGRVTGLILVASAARPRGNHPPVSWQDLLYTGVAGLINRVVPAWSWNIETFGKRSLLRYLLGEHTPEAYRYLASEGMDAYLRTSSAATRALNRALRARYDRSADLGRIDCPALVMAGAADCHITAESSWETASLLPGARWQCYPNNAHLFPWEIPDRAIAVVEGWVEENWHAIVPSS</sequence>
<organism evidence="3 4">
    <name type="scientific">Oxynema aestuarii AP17</name>
    <dbReference type="NCBI Taxonomy" id="2064643"/>
    <lineage>
        <taxon>Bacteria</taxon>
        <taxon>Bacillati</taxon>
        <taxon>Cyanobacteriota</taxon>
        <taxon>Cyanophyceae</taxon>
        <taxon>Oscillatoriophycideae</taxon>
        <taxon>Oscillatoriales</taxon>
        <taxon>Oscillatoriaceae</taxon>
        <taxon>Oxynema</taxon>
        <taxon>Oxynema aestuarii</taxon>
    </lineage>
</organism>
<name>A0A6H1U4Z1_9CYAN</name>
<dbReference type="GO" id="GO:0016787">
    <property type="term" value="F:hydrolase activity"/>
    <property type="evidence" value="ECO:0007669"/>
    <property type="project" value="UniProtKB-KW"/>
</dbReference>
<reference evidence="3 4" key="1">
    <citation type="submission" date="2020-04" db="EMBL/GenBank/DDBJ databases">
        <authorList>
            <person name="Basu S."/>
            <person name="Maruthanayagam V."/>
            <person name="Chakraborty S."/>
            <person name="Pramanik A."/>
            <person name="Mukherjee J."/>
            <person name="Brink B."/>
        </authorList>
    </citation>
    <scope>NUCLEOTIDE SEQUENCE [LARGE SCALE GENOMIC DNA]</scope>
    <source>
        <strain evidence="3 4">AP17</strain>
    </source>
</reference>
<dbReference type="InterPro" id="IPR050266">
    <property type="entry name" value="AB_hydrolase_sf"/>
</dbReference>
<evidence type="ECO:0000256" key="1">
    <source>
        <dbReference type="ARBA" id="ARBA00022801"/>
    </source>
</evidence>
<dbReference type="InterPro" id="IPR000073">
    <property type="entry name" value="AB_hydrolase_1"/>
</dbReference>
<proteinExistence type="predicted"/>
<dbReference type="KEGG" id="oxy:HCG48_12260"/>
<evidence type="ECO:0000259" key="2">
    <source>
        <dbReference type="Pfam" id="PF00561"/>
    </source>
</evidence>
<evidence type="ECO:0000313" key="3">
    <source>
        <dbReference type="EMBL" id="QIZ73715.1"/>
    </source>
</evidence>
<dbReference type="EMBL" id="CP051167">
    <property type="protein sequence ID" value="QIZ73715.1"/>
    <property type="molecule type" value="Genomic_DNA"/>
</dbReference>
<gene>
    <name evidence="3" type="ORF">HCG48_12260</name>
</gene>
<keyword evidence="1 3" id="KW-0378">Hydrolase</keyword>
<keyword evidence="4" id="KW-1185">Reference proteome</keyword>
<dbReference type="PANTHER" id="PTHR43798">
    <property type="entry name" value="MONOACYLGLYCEROL LIPASE"/>
    <property type="match status" value="1"/>
</dbReference>
<evidence type="ECO:0000313" key="4">
    <source>
        <dbReference type="Proteomes" id="UP000500857"/>
    </source>
</evidence>
<dbReference type="PANTHER" id="PTHR43798:SF31">
    <property type="entry name" value="AB HYDROLASE SUPERFAMILY PROTEIN YCLE"/>
    <property type="match status" value="1"/>
</dbReference>
<dbReference type="InterPro" id="IPR029058">
    <property type="entry name" value="AB_hydrolase_fold"/>
</dbReference>
<dbReference type="AlphaFoldDB" id="A0A6H1U4Z1"/>
<dbReference type="Gene3D" id="3.40.50.1820">
    <property type="entry name" value="alpha/beta hydrolase"/>
    <property type="match status" value="1"/>
</dbReference>
<dbReference type="GO" id="GO:0016020">
    <property type="term" value="C:membrane"/>
    <property type="evidence" value="ECO:0007669"/>
    <property type="project" value="TreeGrafter"/>
</dbReference>
<protein>
    <submittedName>
        <fullName evidence="3">Alpha/beta hydrolase</fullName>
    </submittedName>
</protein>
<dbReference type="Pfam" id="PF00561">
    <property type="entry name" value="Abhydrolase_1"/>
    <property type="match status" value="1"/>
</dbReference>
<dbReference type="SUPFAM" id="SSF53474">
    <property type="entry name" value="alpha/beta-Hydrolases"/>
    <property type="match status" value="1"/>
</dbReference>
<dbReference type="PRINTS" id="PR00111">
    <property type="entry name" value="ABHYDROLASE"/>
</dbReference>
<feature type="domain" description="AB hydrolase-1" evidence="2">
    <location>
        <begin position="23"/>
        <end position="260"/>
    </location>
</feature>